<dbReference type="Gene3D" id="3.40.50.1820">
    <property type="entry name" value="alpha/beta hydrolase"/>
    <property type="match status" value="1"/>
</dbReference>
<evidence type="ECO:0000259" key="3">
    <source>
        <dbReference type="Pfam" id="PF00326"/>
    </source>
</evidence>
<evidence type="ECO:0000256" key="1">
    <source>
        <dbReference type="ARBA" id="ARBA00008645"/>
    </source>
</evidence>
<dbReference type="InterPro" id="IPR050261">
    <property type="entry name" value="FrsA_esterase"/>
</dbReference>
<reference evidence="4 5" key="1">
    <citation type="submission" date="2021-08" db="EMBL/GenBank/DDBJ databases">
        <title>Nocardioides bacterium WL0053 sp. nov., isolated from the sediment.</title>
        <authorList>
            <person name="Wang L."/>
            <person name="Zhang D."/>
            <person name="Zhang A."/>
        </authorList>
    </citation>
    <scope>NUCLEOTIDE SEQUENCE [LARGE SCALE GENOMIC DNA]</scope>
    <source>
        <strain evidence="4 5">WL0053</strain>
    </source>
</reference>
<dbReference type="PANTHER" id="PTHR22946">
    <property type="entry name" value="DIENELACTONE HYDROLASE DOMAIN-CONTAINING PROTEIN-RELATED"/>
    <property type="match status" value="1"/>
</dbReference>
<keyword evidence="2 4" id="KW-0378">Hydrolase</keyword>
<dbReference type="Proteomes" id="UP000754710">
    <property type="component" value="Unassembled WGS sequence"/>
</dbReference>
<dbReference type="Pfam" id="PF00326">
    <property type="entry name" value="Peptidase_S9"/>
    <property type="match status" value="1"/>
</dbReference>
<comment type="similarity">
    <text evidence="1">Belongs to the AB hydrolase superfamily.</text>
</comment>
<evidence type="ECO:0000256" key="2">
    <source>
        <dbReference type="ARBA" id="ARBA00022801"/>
    </source>
</evidence>
<evidence type="ECO:0000313" key="5">
    <source>
        <dbReference type="Proteomes" id="UP000754710"/>
    </source>
</evidence>
<comment type="caution">
    <text evidence="4">The sequence shown here is derived from an EMBL/GenBank/DDBJ whole genome shotgun (WGS) entry which is preliminary data.</text>
</comment>
<dbReference type="InterPro" id="IPR029058">
    <property type="entry name" value="AB_hydrolase_fold"/>
</dbReference>
<dbReference type="SUPFAM" id="SSF53474">
    <property type="entry name" value="alpha/beta-Hydrolases"/>
    <property type="match status" value="1"/>
</dbReference>
<organism evidence="4 5">
    <name type="scientific">Nocardioides jiangsuensis</name>
    <dbReference type="NCBI Taxonomy" id="2866161"/>
    <lineage>
        <taxon>Bacteria</taxon>
        <taxon>Bacillati</taxon>
        <taxon>Actinomycetota</taxon>
        <taxon>Actinomycetes</taxon>
        <taxon>Propionibacteriales</taxon>
        <taxon>Nocardioidaceae</taxon>
        <taxon>Nocardioides</taxon>
    </lineage>
</organism>
<evidence type="ECO:0000313" key="4">
    <source>
        <dbReference type="EMBL" id="MBY9075170.1"/>
    </source>
</evidence>
<gene>
    <name evidence="4" type="ORF">K1X13_10100</name>
</gene>
<dbReference type="InterPro" id="IPR001375">
    <property type="entry name" value="Peptidase_S9_cat"/>
</dbReference>
<dbReference type="EMBL" id="JAIEZQ010000002">
    <property type="protein sequence ID" value="MBY9075170.1"/>
    <property type="molecule type" value="Genomic_DNA"/>
</dbReference>
<accession>A0ABS7RJE2</accession>
<feature type="domain" description="Peptidase S9 prolyl oligopeptidase catalytic" evidence="3">
    <location>
        <begin position="72"/>
        <end position="276"/>
    </location>
</feature>
<protein>
    <submittedName>
        <fullName evidence="4">Alpha/beta fold hydrolase</fullName>
    </submittedName>
</protein>
<proteinExistence type="inferred from homology"/>
<sequence>MANELRSGPVRVVREVGDYGFYTRSEVRYESDGLTVTGILNVPNGRGPFPALVLAHGYIEPSIYTTGQGLMREQDYLARAGYVVLHTDYRGHAGSDPTGTLDRETRIGYTEDVITAVLALRKTPYVDPDRVGLLGRSMGGGIVYNALVTKPGLVDAAVVYAPVSSLFVDNLDRWTRPERPDVAAQVFDRLGRPTRNPDAYRDLSSRTFFDRISEPLLIHHGTADESCPIRWSRATLRALHRSDRDARLVVYPGEPHAFEAAWERSMQRTVRFFDRNL</sequence>
<dbReference type="PANTHER" id="PTHR22946:SF9">
    <property type="entry name" value="POLYKETIDE TRANSFERASE AF380"/>
    <property type="match status" value="1"/>
</dbReference>
<dbReference type="GO" id="GO:0016787">
    <property type="term" value="F:hydrolase activity"/>
    <property type="evidence" value="ECO:0007669"/>
    <property type="project" value="UniProtKB-KW"/>
</dbReference>
<keyword evidence="5" id="KW-1185">Reference proteome</keyword>
<name>A0ABS7RJE2_9ACTN</name>